<gene>
    <name evidence="1" type="ORF">ACEZDG_31340</name>
</gene>
<organism evidence="1 2">
    <name type="scientific">Streptacidiphilus alkalitolerans</name>
    <dbReference type="NCBI Taxonomy" id="3342712"/>
    <lineage>
        <taxon>Bacteria</taxon>
        <taxon>Bacillati</taxon>
        <taxon>Actinomycetota</taxon>
        <taxon>Actinomycetes</taxon>
        <taxon>Kitasatosporales</taxon>
        <taxon>Streptomycetaceae</taxon>
        <taxon>Streptacidiphilus</taxon>
    </lineage>
</organism>
<evidence type="ECO:0000313" key="2">
    <source>
        <dbReference type="Proteomes" id="UP001592582"/>
    </source>
</evidence>
<dbReference type="EMBL" id="JBHEZX010000018">
    <property type="protein sequence ID" value="MFC1413768.1"/>
    <property type="molecule type" value="Genomic_DNA"/>
</dbReference>
<name>A0ABV6VJA0_9ACTN</name>
<reference evidence="1 2" key="1">
    <citation type="submission" date="2024-09" db="EMBL/GenBank/DDBJ databases">
        <authorList>
            <person name="Lee S.D."/>
        </authorList>
    </citation>
    <scope>NUCLEOTIDE SEQUENCE [LARGE SCALE GENOMIC DNA]</scope>
    <source>
        <strain evidence="1 2">N1-1</strain>
    </source>
</reference>
<proteinExistence type="predicted"/>
<accession>A0ABV6VJA0</accession>
<keyword evidence="2" id="KW-1185">Reference proteome</keyword>
<dbReference type="Proteomes" id="UP001592582">
    <property type="component" value="Unassembled WGS sequence"/>
</dbReference>
<comment type="caution">
    <text evidence="1">The sequence shown here is derived from an EMBL/GenBank/DDBJ whole genome shotgun (WGS) entry which is preliminary data.</text>
</comment>
<sequence>MWIRGVVGVVLVAIGGVWVAQGTGAMSGSMMSGHSQYALLGAVAILAGLALLGWAWRLRGRGGPRER</sequence>
<protein>
    <submittedName>
        <fullName evidence="1">Uncharacterized protein</fullName>
    </submittedName>
</protein>
<evidence type="ECO:0000313" key="1">
    <source>
        <dbReference type="EMBL" id="MFC1413768.1"/>
    </source>
</evidence>